<sequence>MSKNISILIGTSKFYKPILFILLLNTLVISIYSSLRSRDLYAKEIYLNDISTLPQVSFTNSEISQKLMSLLAKFRAPTVTSEITVPTNYFDTDEIVQDPRIILSITLNWMYHQIKVDQKNISFPFNWADWVDLTYLNHQISKPENERIKCLDLIEHIHFNTPDDKAKSIADPMFFGCKNAHDLTKREMKALGLSDLDKMPGFFQFEHTAFKSSEFIRLLQGKTYLLSKMPIPYQVIFLNDNGNDLIFKVDSKMNGSELMKKYITNNNLGKQKDVTLDTIQEFKQIRSLLDVDTNEKMYNAKKILRMNKTWFHYGPDDVKNEITKLSTRPSLTPVEQGYLYSLITSKAASETPRQRELTYFQLATLITDDTNKDDGWHYDWRFINGKWRDRYRHALLLERLLRNWFKFCQKNGIVSWINFGSLLGWYRNGAIYPFDLDMDIQMPIHHMTILGRQFNQTLVVEDLREGTGKYLIDVGTYIHNRYTTRDYNHIDARFIDVDSGLYIDLTALSTSKDGETELYNDRHNWVYKFSDLSPLRLSLFEGIPFHVPKQIVKRMKFQYRCGTLNNFEFKHWYYVNQVGTWIHEKELLAVLDVKNYIEDGKVNKHKVKKQVENLTDEQLYTIISNDPATLSNYQLARRNFAFHTKEHQFLFKIDPKLHKNANDPPEGKVLDASPEENPEYIKLIEDNVWLRAPHRESICQFDKVKGKLIEYNQLAFRELDQITVSQEI</sequence>
<dbReference type="GO" id="GO:0009100">
    <property type="term" value="P:glycoprotein metabolic process"/>
    <property type="evidence" value="ECO:0007669"/>
    <property type="project" value="UniProtKB-ARBA"/>
</dbReference>
<name>G3AEX8_SPAPN</name>
<gene>
    <name evidence="7" type="ORF">SPAPADRAFT_132572</name>
</gene>
<comment type="subcellular location">
    <subcellularLocation>
        <location evidence="1">Membrane</location>
        <topology evidence="1">Single-pass membrane protein</topology>
    </subcellularLocation>
</comment>
<accession>G3AEX8</accession>
<proteinExistence type="predicted"/>
<dbReference type="GO" id="GO:0016020">
    <property type="term" value="C:membrane"/>
    <property type="evidence" value="ECO:0007669"/>
    <property type="project" value="UniProtKB-SubCell"/>
</dbReference>
<feature type="domain" description="LicD/FKTN/FKRP nucleotidyltransferase" evidence="6">
    <location>
        <begin position="408"/>
        <end position="514"/>
    </location>
</feature>
<organism evidence="8">
    <name type="scientific">Spathaspora passalidarum (strain NRRL Y-27907 / 11-Y1)</name>
    <dbReference type="NCBI Taxonomy" id="619300"/>
    <lineage>
        <taxon>Eukaryota</taxon>
        <taxon>Fungi</taxon>
        <taxon>Dikarya</taxon>
        <taxon>Ascomycota</taxon>
        <taxon>Saccharomycotina</taxon>
        <taxon>Pichiomycetes</taxon>
        <taxon>Debaryomycetaceae</taxon>
        <taxon>Spathaspora</taxon>
    </lineage>
</organism>
<dbReference type="HOGENOM" id="CLU_008074_2_0_1"/>
<dbReference type="InterPro" id="IPR007074">
    <property type="entry name" value="LicD/FKTN/FKRP_NTP_transf"/>
</dbReference>
<evidence type="ECO:0000256" key="2">
    <source>
        <dbReference type="ARBA" id="ARBA00022692"/>
    </source>
</evidence>
<evidence type="ECO:0000313" key="8">
    <source>
        <dbReference type="Proteomes" id="UP000000709"/>
    </source>
</evidence>
<dbReference type="OrthoDB" id="444255at2759"/>
<evidence type="ECO:0000313" key="7">
    <source>
        <dbReference type="EMBL" id="EGW35808.1"/>
    </source>
</evidence>
<keyword evidence="8" id="KW-1185">Reference proteome</keyword>
<dbReference type="PANTHER" id="PTHR15407:SF28">
    <property type="entry name" value="RIBITOL-5-PHOSPHATE TRANSFERASE FKTN"/>
    <property type="match status" value="1"/>
</dbReference>
<dbReference type="GeneID" id="18869670"/>
<evidence type="ECO:0000256" key="3">
    <source>
        <dbReference type="ARBA" id="ARBA00022989"/>
    </source>
</evidence>
<dbReference type="KEGG" id="spaa:SPAPADRAFT_132572"/>
<evidence type="ECO:0000256" key="4">
    <source>
        <dbReference type="ARBA" id="ARBA00023136"/>
    </source>
</evidence>
<keyword evidence="2 5" id="KW-0812">Transmembrane</keyword>
<dbReference type="EMBL" id="GL996499">
    <property type="protein sequence ID" value="EGW35808.1"/>
    <property type="molecule type" value="Genomic_DNA"/>
</dbReference>
<dbReference type="InParanoid" id="G3AEX8"/>
<dbReference type="RefSeq" id="XP_007373220.1">
    <property type="nucleotide sequence ID" value="XM_007373158.1"/>
</dbReference>
<evidence type="ECO:0000259" key="6">
    <source>
        <dbReference type="Pfam" id="PF04991"/>
    </source>
</evidence>
<dbReference type="OMA" id="MLNGVPC"/>
<keyword evidence="4 5" id="KW-0472">Membrane</keyword>
<reference evidence="7 8" key="1">
    <citation type="journal article" date="2011" name="Proc. Natl. Acad. Sci. U.S.A.">
        <title>Comparative genomics of xylose-fermenting fungi for enhanced biofuel production.</title>
        <authorList>
            <person name="Wohlbach D.J."/>
            <person name="Kuo A."/>
            <person name="Sato T.K."/>
            <person name="Potts K.M."/>
            <person name="Salamov A.A."/>
            <person name="LaButti K.M."/>
            <person name="Sun H."/>
            <person name="Clum A."/>
            <person name="Pangilinan J.L."/>
            <person name="Lindquist E.A."/>
            <person name="Lucas S."/>
            <person name="Lapidus A."/>
            <person name="Jin M."/>
            <person name="Gunawan C."/>
            <person name="Balan V."/>
            <person name="Dale B.E."/>
            <person name="Jeffries T.W."/>
            <person name="Zinkel R."/>
            <person name="Barry K.W."/>
            <person name="Grigoriev I.V."/>
            <person name="Gasch A.P."/>
        </authorList>
    </citation>
    <scope>NUCLEOTIDE SEQUENCE [LARGE SCALE GENOMIC DNA]</scope>
    <source>
        <strain evidence="8">NRRL Y-27907 / 11-Y1</strain>
    </source>
</reference>
<dbReference type="AlphaFoldDB" id="G3AEX8"/>
<evidence type="ECO:0000256" key="5">
    <source>
        <dbReference type="SAM" id="Phobius"/>
    </source>
</evidence>
<evidence type="ECO:0000256" key="1">
    <source>
        <dbReference type="ARBA" id="ARBA00004167"/>
    </source>
</evidence>
<dbReference type="PANTHER" id="PTHR15407">
    <property type="entry name" value="FUKUTIN-RELATED"/>
    <property type="match status" value="1"/>
</dbReference>
<dbReference type="Proteomes" id="UP000000709">
    <property type="component" value="Unassembled WGS sequence"/>
</dbReference>
<keyword evidence="3 5" id="KW-1133">Transmembrane helix</keyword>
<dbReference type="InterPro" id="IPR009644">
    <property type="entry name" value="FKTN/MNN4/W02B3.4-1"/>
</dbReference>
<feature type="transmembrane region" description="Helical" evidence="5">
    <location>
        <begin position="14"/>
        <end position="35"/>
    </location>
</feature>
<protein>
    <recommendedName>
        <fullName evidence="6">LicD/FKTN/FKRP nucleotidyltransferase domain-containing protein</fullName>
    </recommendedName>
</protein>
<dbReference type="Pfam" id="PF04991">
    <property type="entry name" value="LicD"/>
    <property type="match status" value="1"/>
</dbReference>
<dbReference type="eggNOG" id="ENOG502QREF">
    <property type="taxonomic scope" value="Eukaryota"/>
</dbReference>